<keyword evidence="2" id="KW-1185">Reference proteome</keyword>
<evidence type="ECO:0008006" key="3">
    <source>
        <dbReference type="Google" id="ProtNLM"/>
    </source>
</evidence>
<gene>
    <name evidence="1" type="ORF">BGC07_06360</name>
</gene>
<name>A0ABX3A2F2_9GAMM</name>
<dbReference type="PANTHER" id="PTHR38834:SF3">
    <property type="entry name" value="SOLUTE-BINDING PROTEIN FAMILY 3_N-TERMINAL DOMAIN-CONTAINING PROTEIN"/>
    <property type="match status" value="1"/>
</dbReference>
<evidence type="ECO:0000313" key="2">
    <source>
        <dbReference type="Proteomes" id="UP000094329"/>
    </source>
</evidence>
<dbReference type="Gene3D" id="3.40.190.10">
    <property type="entry name" value="Periplasmic binding protein-like II"/>
    <property type="match status" value="2"/>
</dbReference>
<accession>A0ABX3A2F2</accession>
<dbReference type="SUPFAM" id="SSF53850">
    <property type="entry name" value="Periplasmic binding protein-like II"/>
    <property type="match status" value="1"/>
</dbReference>
<evidence type="ECO:0000313" key="1">
    <source>
        <dbReference type="EMBL" id="ODN42618.1"/>
    </source>
</evidence>
<dbReference type="EMBL" id="MDTU01000001">
    <property type="protein sequence ID" value="ODN42618.1"/>
    <property type="molecule type" value="Genomic_DNA"/>
</dbReference>
<sequence length="252" mass="28873">MRFVSCLSFIILPIISVTVIAAEKLTFYTESFPPFNFKNQQGELTGASVDLLKAVLKEGSYQQSEYEINHVNWTRAYNIALHMPGSVVFSAARVDQREPFFYWVGPITDSPGAIFIKSSRTLDPNKANSYQYSAIKDDASVSRLLSLGVPIANIHYSYDFKNMVSQVKNNRTDGFAYGFYAGSWLLKQSGFKLNEFRVFKKLISRKVYFAMNLQTDIEAKNRFKSAFESFIKKNPDFIKERIHYYLQCAPDC</sequence>
<comment type="caution">
    <text evidence="1">The sequence shown here is derived from an EMBL/GenBank/DDBJ whole genome shotgun (WGS) entry which is preliminary data.</text>
</comment>
<protein>
    <recommendedName>
        <fullName evidence="3">Solute-binding protein family 3/N-terminal domain-containing protein</fullName>
    </recommendedName>
</protein>
<dbReference type="Proteomes" id="UP000094329">
    <property type="component" value="Unassembled WGS sequence"/>
</dbReference>
<organism evidence="1 2">
    <name type="scientific">Piscirickettsia litoralis</name>
    <dbReference type="NCBI Taxonomy" id="1891921"/>
    <lineage>
        <taxon>Bacteria</taxon>
        <taxon>Pseudomonadati</taxon>
        <taxon>Pseudomonadota</taxon>
        <taxon>Gammaproteobacteria</taxon>
        <taxon>Thiotrichales</taxon>
        <taxon>Piscirickettsiaceae</taxon>
        <taxon>Piscirickettsia</taxon>
    </lineage>
</organism>
<reference evidence="1 2" key="1">
    <citation type="submission" date="2016-08" db="EMBL/GenBank/DDBJ databases">
        <title>Draft genome sequence of Candidatus Piscirickettsia litoralis, from seawater.</title>
        <authorList>
            <person name="Wan X."/>
            <person name="Lee A.J."/>
            <person name="Hou S."/>
            <person name="Donachie S.P."/>
        </authorList>
    </citation>
    <scope>NUCLEOTIDE SEQUENCE [LARGE SCALE GENOMIC DNA]</scope>
    <source>
        <strain evidence="1 2">Y2</strain>
    </source>
</reference>
<proteinExistence type="predicted"/>
<dbReference type="PANTHER" id="PTHR38834">
    <property type="entry name" value="PERIPLASMIC SUBSTRATE BINDING PROTEIN FAMILY 3"/>
    <property type="match status" value="1"/>
</dbReference>